<gene>
    <name evidence="1" type="ORF">KME07_06405</name>
</gene>
<dbReference type="EMBL" id="JAHHHV010000029">
    <property type="protein sequence ID" value="MBW4465056.1"/>
    <property type="molecule type" value="Genomic_DNA"/>
</dbReference>
<sequence>MAFLRKYRKAGKDYFSIAYSIRITGQPYPVQRQLAWLGDAETAIEKLESGVLNLSLPDQEKMLAQLQKTALVKPSIS</sequence>
<proteinExistence type="predicted"/>
<evidence type="ECO:0000313" key="1">
    <source>
        <dbReference type="EMBL" id="MBW4465056.1"/>
    </source>
</evidence>
<accession>A0A951P8N8</accession>
<dbReference type="Proteomes" id="UP000707356">
    <property type="component" value="Unassembled WGS sequence"/>
</dbReference>
<reference evidence="1" key="2">
    <citation type="journal article" date="2022" name="Microbiol. Resour. Announc.">
        <title>Metagenome Sequencing to Explore Phylogenomics of Terrestrial Cyanobacteria.</title>
        <authorList>
            <person name="Ward R.D."/>
            <person name="Stajich J.E."/>
            <person name="Johansen J.R."/>
            <person name="Huntemann M."/>
            <person name="Clum A."/>
            <person name="Foster B."/>
            <person name="Foster B."/>
            <person name="Roux S."/>
            <person name="Palaniappan K."/>
            <person name="Varghese N."/>
            <person name="Mukherjee S."/>
            <person name="Reddy T.B.K."/>
            <person name="Daum C."/>
            <person name="Copeland A."/>
            <person name="Chen I.A."/>
            <person name="Ivanova N.N."/>
            <person name="Kyrpides N.C."/>
            <person name="Shapiro N."/>
            <person name="Eloe-Fadrosh E.A."/>
            <person name="Pietrasiak N."/>
        </authorList>
    </citation>
    <scope>NUCLEOTIDE SEQUENCE</scope>
    <source>
        <strain evidence="1">GSE-TBD4-15B</strain>
    </source>
</reference>
<protein>
    <submittedName>
        <fullName evidence="1">Uncharacterized protein</fullName>
    </submittedName>
</protein>
<organism evidence="1 2">
    <name type="scientific">Pegethrix bostrychoides GSE-TBD4-15B</name>
    <dbReference type="NCBI Taxonomy" id="2839662"/>
    <lineage>
        <taxon>Bacteria</taxon>
        <taxon>Bacillati</taxon>
        <taxon>Cyanobacteriota</taxon>
        <taxon>Cyanophyceae</taxon>
        <taxon>Oculatellales</taxon>
        <taxon>Oculatellaceae</taxon>
        <taxon>Pegethrix</taxon>
    </lineage>
</organism>
<name>A0A951P8N8_9CYAN</name>
<evidence type="ECO:0000313" key="2">
    <source>
        <dbReference type="Proteomes" id="UP000707356"/>
    </source>
</evidence>
<reference evidence="1" key="1">
    <citation type="submission" date="2021-05" db="EMBL/GenBank/DDBJ databases">
        <authorList>
            <person name="Pietrasiak N."/>
            <person name="Ward R."/>
            <person name="Stajich J.E."/>
            <person name="Kurbessoian T."/>
        </authorList>
    </citation>
    <scope>NUCLEOTIDE SEQUENCE</scope>
    <source>
        <strain evidence="1">GSE-TBD4-15B</strain>
    </source>
</reference>
<dbReference type="AlphaFoldDB" id="A0A951P8N8"/>
<comment type="caution">
    <text evidence="1">The sequence shown here is derived from an EMBL/GenBank/DDBJ whole genome shotgun (WGS) entry which is preliminary data.</text>
</comment>